<keyword evidence="7" id="KW-0805">Transcription regulation</keyword>
<feature type="binding site" evidence="12">
    <location>
        <position position="88"/>
    </location>
    <ligand>
        <name>Zn(2+)</name>
        <dbReference type="ChEBI" id="CHEBI:29105"/>
    </ligand>
</feature>
<evidence type="ECO:0000256" key="5">
    <source>
        <dbReference type="ARBA" id="ARBA00022771"/>
    </source>
</evidence>
<evidence type="ECO:0000256" key="13">
    <source>
        <dbReference type="SAM" id="MobiDB-lite"/>
    </source>
</evidence>
<evidence type="ECO:0000259" key="15">
    <source>
        <dbReference type="PROSITE" id="PS50157"/>
    </source>
</evidence>
<dbReference type="OrthoDB" id="3176202at2759"/>
<keyword evidence="10" id="KW-0539">Nucleus</keyword>
<evidence type="ECO:0000256" key="11">
    <source>
        <dbReference type="PROSITE-ProRule" id="PRU00042"/>
    </source>
</evidence>
<keyword evidence="8" id="KW-0238">DNA-binding</keyword>
<organism evidence="17 18">
    <name type="scientific">Trichoplusia ni</name>
    <name type="common">Cabbage looper</name>
    <dbReference type="NCBI Taxonomy" id="7111"/>
    <lineage>
        <taxon>Eukaryota</taxon>
        <taxon>Metazoa</taxon>
        <taxon>Ecdysozoa</taxon>
        <taxon>Arthropoda</taxon>
        <taxon>Hexapoda</taxon>
        <taxon>Insecta</taxon>
        <taxon>Pterygota</taxon>
        <taxon>Neoptera</taxon>
        <taxon>Endopterygota</taxon>
        <taxon>Lepidoptera</taxon>
        <taxon>Glossata</taxon>
        <taxon>Ditrysia</taxon>
        <taxon>Noctuoidea</taxon>
        <taxon>Noctuidae</taxon>
        <taxon>Plusiinae</taxon>
        <taxon>Trichoplusia</taxon>
    </lineage>
</organism>
<evidence type="ECO:0000256" key="2">
    <source>
        <dbReference type="ARBA" id="ARBA00006991"/>
    </source>
</evidence>
<feature type="domain" description="ZAD" evidence="16">
    <location>
        <begin position="39"/>
        <end position="112"/>
    </location>
</feature>
<dbReference type="GO" id="GO:0008270">
    <property type="term" value="F:zinc ion binding"/>
    <property type="evidence" value="ECO:0007669"/>
    <property type="project" value="UniProtKB-UniRule"/>
</dbReference>
<dbReference type="GeneID" id="113491886"/>
<gene>
    <name evidence="18" type="primary">LOC113491886</name>
</gene>
<evidence type="ECO:0000256" key="4">
    <source>
        <dbReference type="ARBA" id="ARBA00022737"/>
    </source>
</evidence>
<keyword evidence="17" id="KW-1185">Reference proteome</keyword>
<keyword evidence="5 11" id="KW-0863">Zinc-finger</keyword>
<feature type="domain" description="C2H2-type" evidence="15">
    <location>
        <begin position="236"/>
        <end position="263"/>
    </location>
</feature>
<protein>
    <submittedName>
        <fullName evidence="18">Zinc finger protein 816-like</fullName>
    </submittedName>
</protein>
<dbReference type="Pfam" id="PF00096">
    <property type="entry name" value="zf-C2H2"/>
    <property type="match status" value="3"/>
</dbReference>
<evidence type="ECO:0000256" key="6">
    <source>
        <dbReference type="ARBA" id="ARBA00022833"/>
    </source>
</evidence>
<comment type="subcellular location">
    <subcellularLocation>
        <location evidence="1">Nucleus</location>
    </subcellularLocation>
</comment>
<name>A0A7E5V9C2_TRINI</name>
<dbReference type="Gene3D" id="3.30.160.60">
    <property type="entry name" value="Classic Zinc Finger"/>
    <property type="match status" value="3"/>
</dbReference>
<keyword evidence="6 12" id="KW-0862">Zinc</keyword>
<dbReference type="Pfam" id="PF07776">
    <property type="entry name" value="zf-AD"/>
    <property type="match status" value="1"/>
</dbReference>
<sequence length="425" mass="48545">MTSLLLLKSMLFANALQKTKKKKKTKNKNMSKIKKGTFTMCRICNDEKGNIPIFNNIVTPDLPEEIKNFSGVIVSKTDNLSKTMCQNCLDLLNGCIMFRDICRSTNEKLIQLSIQKVSEISIKPKNCKTAECAEGSETVWVGPPKVEPTKDLDTTEGDSSYLAPPEPPDPPNAESEDDYNIPSPVFSEDTDQSIWTCMACHQGFNDMESYSHHLKICNSQTAEERKPPEEVTKRKFLCDICGKTTSANASLQIHMGTHENVFPFKCDVCPYQGRTVDLLRVHKRSHLAEKPYKCPQCPKATTTASNLAKHTRQVHSSARPYKCTYCDKAFSYQHDMKRHVKDIHLRQGTVECEICYKKFNTKKILQGHRWKVHKIKGIRQGRLPSYLQYQMVEQENENNEVINDGSNECEAEVERCQKYDNEEKQ</sequence>
<dbReference type="PANTHER" id="PTHR24379">
    <property type="entry name" value="KRAB AND ZINC FINGER DOMAIN-CONTAINING"/>
    <property type="match status" value="1"/>
</dbReference>
<evidence type="ECO:0000313" key="17">
    <source>
        <dbReference type="Proteomes" id="UP000322000"/>
    </source>
</evidence>
<accession>A0A7E5V9C2</accession>
<feature type="binding site" evidence="12">
    <location>
        <position position="85"/>
    </location>
    <ligand>
        <name>Zn(2+)</name>
        <dbReference type="ChEBI" id="CHEBI:29105"/>
    </ligand>
</feature>
<evidence type="ECO:0000256" key="10">
    <source>
        <dbReference type="ARBA" id="ARBA00023242"/>
    </source>
</evidence>
<dbReference type="SUPFAM" id="SSF57667">
    <property type="entry name" value="beta-beta-alpha zinc fingers"/>
    <property type="match status" value="3"/>
</dbReference>
<evidence type="ECO:0000256" key="7">
    <source>
        <dbReference type="ARBA" id="ARBA00023015"/>
    </source>
</evidence>
<evidence type="ECO:0000256" key="9">
    <source>
        <dbReference type="ARBA" id="ARBA00023163"/>
    </source>
</evidence>
<keyword evidence="14" id="KW-0732">Signal</keyword>
<dbReference type="GO" id="GO:0005634">
    <property type="term" value="C:nucleus"/>
    <property type="evidence" value="ECO:0007669"/>
    <property type="project" value="UniProtKB-SubCell"/>
</dbReference>
<proteinExistence type="inferred from homology"/>
<feature type="chain" id="PRO_5028911103" evidence="14">
    <location>
        <begin position="16"/>
        <end position="425"/>
    </location>
</feature>
<comment type="similarity">
    <text evidence="2">Belongs to the krueppel C2H2-type zinc-finger protein family.</text>
</comment>
<dbReference type="SMART" id="SM00868">
    <property type="entry name" value="zf-AD"/>
    <property type="match status" value="1"/>
</dbReference>
<evidence type="ECO:0000256" key="1">
    <source>
        <dbReference type="ARBA" id="ARBA00004123"/>
    </source>
</evidence>
<dbReference type="AlphaFoldDB" id="A0A7E5V9C2"/>
<dbReference type="KEGG" id="tnl:113491886"/>
<evidence type="ECO:0000256" key="3">
    <source>
        <dbReference type="ARBA" id="ARBA00022723"/>
    </source>
</evidence>
<reference evidence="18" key="1">
    <citation type="submission" date="2025-08" db="UniProtKB">
        <authorList>
            <consortium name="RefSeq"/>
        </authorList>
    </citation>
    <scope>IDENTIFICATION</scope>
</reference>
<feature type="domain" description="C2H2-type" evidence="15">
    <location>
        <begin position="292"/>
        <end position="320"/>
    </location>
</feature>
<dbReference type="InterPro" id="IPR036236">
    <property type="entry name" value="Znf_C2H2_sf"/>
</dbReference>
<dbReference type="FunFam" id="3.30.160.60:FF:000075">
    <property type="entry name" value="Putative zinc finger protein 536"/>
    <property type="match status" value="1"/>
</dbReference>
<dbReference type="PANTHER" id="PTHR24379:SF121">
    <property type="entry name" value="C2H2-TYPE DOMAIN-CONTAINING PROTEIN"/>
    <property type="match status" value="1"/>
</dbReference>
<dbReference type="SMART" id="SM00355">
    <property type="entry name" value="ZnF_C2H2"/>
    <property type="match status" value="6"/>
</dbReference>
<feature type="region of interest" description="Disordered" evidence="13">
    <location>
        <begin position="140"/>
        <end position="187"/>
    </location>
</feature>
<keyword evidence="3 12" id="KW-0479">Metal-binding</keyword>
<dbReference type="SUPFAM" id="SSF57716">
    <property type="entry name" value="Glucocorticoid receptor-like (DNA-binding domain)"/>
    <property type="match status" value="1"/>
</dbReference>
<dbReference type="PROSITE" id="PS51915">
    <property type="entry name" value="ZAD"/>
    <property type="match status" value="1"/>
</dbReference>
<dbReference type="Proteomes" id="UP000322000">
    <property type="component" value="Chromosome 3"/>
</dbReference>
<dbReference type="InParanoid" id="A0A7E5V9C2"/>
<evidence type="ECO:0000256" key="14">
    <source>
        <dbReference type="SAM" id="SignalP"/>
    </source>
</evidence>
<dbReference type="RefSeq" id="XP_026724887.1">
    <property type="nucleotide sequence ID" value="XM_026869086.1"/>
</dbReference>
<dbReference type="PROSITE" id="PS50157">
    <property type="entry name" value="ZINC_FINGER_C2H2_2"/>
    <property type="match status" value="4"/>
</dbReference>
<evidence type="ECO:0000313" key="18">
    <source>
        <dbReference type="RefSeq" id="XP_026724887.1"/>
    </source>
</evidence>
<evidence type="ECO:0000256" key="8">
    <source>
        <dbReference type="ARBA" id="ARBA00023125"/>
    </source>
</evidence>
<keyword evidence="9" id="KW-0804">Transcription</keyword>
<feature type="domain" description="C2H2-type" evidence="15">
    <location>
        <begin position="264"/>
        <end position="291"/>
    </location>
</feature>
<dbReference type="InterPro" id="IPR012934">
    <property type="entry name" value="Znf_AD"/>
</dbReference>
<evidence type="ECO:0000259" key="16">
    <source>
        <dbReference type="PROSITE" id="PS51915"/>
    </source>
</evidence>
<evidence type="ECO:0000256" key="12">
    <source>
        <dbReference type="PROSITE-ProRule" id="PRU01263"/>
    </source>
</evidence>
<feature type="signal peptide" evidence="14">
    <location>
        <begin position="1"/>
        <end position="15"/>
    </location>
</feature>
<feature type="domain" description="C2H2-type" evidence="15">
    <location>
        <begin position="321"/>
        <end position="349"/>
    </location>
</feature>
<dbReference type="PROSITE" id="PS00028">
    <property type="entry name" value="ZINC_FINGER_C2H2_1"/>
    <property type="match status" value="2"/>
</dbReference>
<dbReference type="InterPro" id="IPR013087">
    <property type="entry name" value="Znf_C2H2_type"/>
</dbReference>
<dbReference type="Gene3D" id="3.40.1800.20">
    <property type="match status" value="1"/>
</dbReference>
<dbReference type="GO" id="GO:0003677">
    <property type="term" value="F:DNA binding"/>
    <property type="evidence" value="ECO:0007669"/>
    <property type="project" value="UniProtKB-KW"/>
</dbReference>
<keyword evidence="4" id="KW-0677">Repeat</keyword>
<feature type="binding site" evidence="12">
    <location>
        <position position="44"/>
    </location>
    <ligand>
        <name>Zn(2+)</name>
        <dbReference type="ChEBI" id="CHEBI:29105"/>
    </ligand>
</feature>
<feature type="binding site" evidence="12">
    <location>
        <position position="41"/>
    </location>
    <ligand>
        <name>Zn(2+)</name>
        <dbReference type="ChEBI" id="CHEBI:29105"/>
    </ligand>
</feature>